<reference evidence="2" key="1">
    <citation type="journal article" date="2023" name="Plant J.">
        <title>The genome of the king protea, Protea cynaroides.</title>
        <authorList>
            <person name="Chang J."/>
            <person name="Duong T.A."/>
            <person name="Schoeman C."/>
            <person name="Ma X."/>
            <person name="Roodt D."/>
            <person name="Barker N."/>
            <person name="Li Z."/>
            <person name="Van de Peer Y."/>
            <person name="Mizrachi E."/>
        </authorList>
    </citation>
    <scope>NUCLEOTIDE SEQUENCE</scope>
    <source>
        <tissue evidence="2">Young leaves</tissue>
    </source>
</reference>
<keyword evidence="3" id="KW-1185">Reference proteome</keyword>
<protein>
    <submittedName>
        <fullName evidence="2">Uncharacterized protein</fullName>
    </submittedName>
</protein>
<proteinExistence type="predicted"/>
<gene>
    <name evidence="2" type="ORF">NE237_011983</name>
</gene>
<name>A0A9Q0GX79_9MAGN</name>
<dbReference type="Proteomes" id="UP001141806">
    <property type="component" value="Unassembled WGS sequence"/>
</dbReference>
<feature type="region of interest" description="Disordered" evidence="1">
    <location>
        <begin position="1"/>
        <end position="22"/>
    </location>
</feature>
<organism evidence="2 3">
    <name type="scientific">Protea cynaroides</name>
    <dbReference type="NCBI Taxonomy" id="273540"/>
    <lineage>
        <taxon>Eukaryota</taxon>
        <taxon>Viridiplantae</taxon>
        <taxon>Streptophyta</taxon>
        <taxon>Embryophyta</taxon>
        <taxon>Tracheophyta</taxon>
        <taxon>Spermatophyta</taxon>
        <taxon>Magnoliopsida</taxon>
        <taxon>Proteales</taxon>
        <taxon>Proteaceae</taxon>
        <taxon>Protea</taxon>
    </lineage>
</organism>
<evidence type="ECO:0000313" key="3">
    <source>
        <dbReference type="Proteomes" id="UP001141806"/>
    </source>
</evidence>
<accession>A0A9Q0GX79</accession>
<dbReference type="AlphaFoldDB" id="A0A9Q0GX79"/>
<evidence type="ECO:0000256" key="1">
    <source>
        <dbReference type="SAM" id="MobiDB-lite"/>
    </source>
</evidence>
<sequence length="197" mass="20905">MSRPTGNRLPSAIGRGDVSVSQGYGRGSSGLVLPMEDEDYRSGDVTENQESGLSISMHISSDVMKAVVDALASFIPKIVSDTLKNYGYDMVLAHRSKFIIDREPRARSTGGAFKDFSDGEPRVSVRVSSGVFDDRNLNWDPHCDGGTIRGPTISVVVFTVEKSVTGGDAIKDISGVAQEPRSTVFSTAEKAGSGGVS</sequence>
<evidence type="ECO:0000313" key="2">
    <source>
        <dbReference type="EMBL" id="KAJ4955200.1"/>
    </source>
</evidence>
<comment type="caution">
    <text evidence="2">The sequence shown here is derived from an EMBL/GenBank/DDBJ whole genome shotgun (WGS) entry which is preliminary data.</text>
</comment>
<dbReference type="EMBL" id="JAMYWD010000011">
    <property type="protein sequence ID" value="KAJ4955200.1"/>
    <property type="molecule type" value="Genomic_DNA"/>
</dbReference>